<dbReference type="EMBL" id="CM017877">
    <property type="protein sequence ID" value="KAG1347757.1"/>
    <property type="molecule type" value="Genomic_DNA"/>
</dbReference>
<organism evidence="1 2">
    <name type="scientific">Cocos nucifera</name>
    <name type="common">Coconut palm</name>
    <dbReference type="NCBI Taxonomy" id="13894"/>
    <lineage>
        <taxon>Eukaryota</taxon>
        <taxon>Viridiplantae</taxon>
        <taxon>Streptophyta</taxon>
        <taxon>Embryophyta</taxon>
        <taxon>Tracheophyta</taxon>
        <taxon>Spermatophyta</taxon>
        <taxon>Magnoliopsida</taxon>
        <taxon>Liliopsida</taxon>
        <taxon>Arecaceae</taxon>
        <taxon>Arecoideae</taxon>
        <taxon>Cocoseae</taxon>
        <taxon>Attaleinae</taxon>
        <taxon>Cocos</taxon>
    </lineage>
</organism>
<reference evidence="1" key="2">
    <citation type="submission" date="2019-07" db="EMBL/GenBank/DDBJ databases">
        <authorList>
            <person name="Yang Y."/>
            <person name="Bocs S."/>
            <person name="Baudouin L."/>
        </authorList>
    </citation>
    <scope>NUCLEOTIDE SEQUENCE</scope>
    <source>
        <tissue evidence="1">Spear leaf of Hainan Tall coconut</tissue>
    </source>
</reference>
<name>A0A8K0ID94_COCNU</name>
<evidence type="ECO:0000313" key="1">
    <source>
        <dbReference type="EMBL" id="KAG1347757.1"/>
    </source>
</evidence>
<accession>A0A8K0ID94</accession>
<dbReference type="Proteomes" id="UP000797356">
    <property type="component" value="Chromosome 6"/>
</dbReference>
<proteinExistence type="predicted"/>
<comment type="caution">
    <text evidence="1">The sequence shown here is derived from an EMBL/GenBank/DDBJ whole genome shotgun (WGS) entry which is preliminary data.</text>
</comment>
<sequence>MESVSFLMSALQTVIVKPDCIASPVPKGSQVRAWIYFWSMHSSTTVMVEQLLGRLSYSWLQVSHEWQISTASNDNAFKLCLSL</sequence>
<reference evidence="1" key="1">
    <citation type="journal article" date="2017" name="Gigascience">
        <title>The genome draft of coconut (Cocos nucifera).</title>
        <authorList>
            <person name="Xiao Y."/>
            <person name="Xu P."/>
            <person name="Fan H."/>
            <person name="Baudouin L."/>
            <person name="Xia W."/>
            <person name="Bocs S."/>
            <person name="Xu J."/>
            <person name="Li Q."/>
            <person name="Guo A."/>
            <person name="Zhou L."/>
            <person name="Li J."/>
            <person name="Wu Y."/>
            <person name="Ma Z."/>
            <person name="Armero A."/>
            <person name="Issali A.E."/>
            <person name="Liu N."/>
            <person name="Peng M."/>
            <person name="Yang Y."/>
        </authorList>
    </citation>
    <scope>NUCLEOTIDE SEQUENCE</scope>
    <source>
        <tissue evidence="1">Spear leaf of Hainan Tall coconut</tissue>
    </source>
</reference>
<keyword evidence="2" id="KW-1185">Reference proteome</keyword>
<evidence type="ECO:0000313" key="2">
    <source>
        <dbReference type="Proteomes" id="UP000797356"/>
    </source>
</evidence>
<gene>
    <name evidence="1" type="ORF">COCNU_06G015860</name>
</gene>
<dbReference type="AlphaFoldDB" id="A0A8K0ID94"/>
<protein>
    <submittedName>
        <fullName evidence="1">Uncharacterized protein</fullName>
    </submittedName>
</protein>